<dbReference type="PANTHER" id="PTHR34070">
    <property type="entry name" value="ARMADILLO-TYPE FOLD"/>
    <property type="match status" value="1"/>
</dbReference>
<keyword evidence="2" id="KW-1185">Reference proteome</keyword>
<dbReference type="InterPro" id="IPR016024">
    <property type="entry name" value="ARM-type_fold"/>
</dbReference>
<dbReference type="PANTHER" id="PTHR34070:SF1">
    <property type="entry name" value="DNA ALKYLATION REPAIR PROTEIN"/>
    <property type="match status" value="1"/>
</dbReference>
<dbReference type="CDD" id="cd06561">
    <property type="entry name" value="AlkD_like"/>
    <property type="match status" value="1"/>
</dbReference>
<dbReference type="EMBL" id="JAKLTR010000003">
    <property type="protein sequence ID" value="MCG2614085.1"/>
    <property type="molecule type" value="Genomic_DNA"/>
</dbReference>
<dbReference type="Proteomes" id="UP001165367">
    <property type="component" value="Unassembled WGS sequence"/>
</dbReference>
<dbReference type="SUPFAM" id="SSF48371">
    <property type="entry name" value="ARM repeat"/>
    <property type="match status" value="1"/>
</dbReference>
<dbReference type="InterPro" id="IPR014825">
    <property type="entry name" value="DNA_alkylation"/>
</dbReference>
<name>A0ABS9KP87_9BACT</name>
<proteinExistence type="predicted"/>
<comment type="caution">
    <text evidence="1">The sequence shown here is derived from an EMBL/GenBank/DDBJ whole genome shotgun (WGS) entry which is preliminary data.</text>
</comment>
<protein>
    <submittedName>
        <fullName evidence="1">DNA alkylation repair protein</fullName>
    </submittedName>
</protein>
<dbReference type="Gene3D" id="1.25.10.90">
    <property type="match status" value="1"/>
</dbReference>
<organism evidence="1 2">
    <name type="scientific">Terrimonas ginsenosidimutans</name>
    <dbReference type="NCBI Taxonomy" id="2908004"/>
    <lineage>
        <taxon>Bacteria</taxon>
        <taxon>Pseudomonadati</taxon>
        <taxon>Bacteroidota</taxon>
        <taxon>Chitinophagia</taxon>
        <taxon>Chitinophagales</taxon>
        <taxon>Chitinophagaceae</taxon>
        <taxon>Terrimonas</taxon>
    </lineage>
</organism>
<reference evidence="1" key="1">
    <citation type="submission" date="2022-01" db="EMBL/GenBank/DDBJ databases">
        <authorList>
            <person name="Jo J.-H."/>
            <person name="Im W.-T."/>
        </authorList>
    </citation>
    <scope>NUCLEOTIDE SEQUENCE</scope>
    <source>
        <strain evidence="1">NA20</strain>
    </source>
</reference>
<evidence type="ECO:0000313" key="2">
    <source>
        <dbReference type="Proteomes" id="UP001165367"/>
    </source>
</evidence>
<sequence length="235" mass="27674">MEDKLRSIIQQLKKLTTKEGQVNASRFHKEEIKTYGIKVPIVRSLAREAFREIKPVGREKIFGMCDKLFASGFIEETLIACEWTFSLRRHYEKHDLKQFKYWIETYINNWATCDNFCNNTVGSFLLMYPEFVPQLKKWAVAKNRWMQRASAVSLILPARDGQFLEESFAISDILLKSEDDLVQKGYGWLLKSQSKTHPEEVLQFIDERKAIMPRTALRYAIEHFSIPQRKKLMTK</sequence>
<accession>A0ABS9KP87</accession>
<gene>
    <name evidence="1" type="ORF">LZZ85_07320</name>
</gene>
<dbReference type="Pfam" id="PF08713">
    <property type="entry name" value="DNA_alkylation"/>
    <property type="match status" value="1"/>
</dbReference>
<dbReference type="RefSeq" id="WP_237870153.1">
    <property type="nucleotide sequence ID" value="NZ_JAKLTR010000003.1"/>
</dbReference>
<evidence type="ECO:0000313" key="1">
    <source>
        <dbReference type="EMBL" id="MCG2614085.1"/>
    </source>
</evidence>